<evidence type="ECO:0000256" key="2">
    <source>
        <dbReference type="SAM" id="MobiDB-lite"/>
    </source>
</evidence>
<dbReference type="Proteomes" id="UP001050691">
    <property type="component" value="Unassembled WGS sequence"/>
</dbReference>
<proteinExistence type="predicted"/>
<keyword evidence="1" id="KW-0175">Coiled coil</keyword>
<dbReference type="Gene3D" id="1.20.5.2280">
    <property type="match status" value="1"/>
</dbReference>
<evidence type="ECO:0000313" key="3">
    <source>
        <dbReference type="EMBL" id="GJJ07692.1"/>
    </source>
</evidence>
<comment type="caution">
    <text evidence="3">The sequence shown here is derived from an EMBL/GenBank/DDBJ whole genome shotgun (WGS) entry which is preliminary data.</text>
</comment>
<feature type="coiled-coil region" evidence="1">
    <location>
        <begin position="62"/>
        <end position="89"/>
    </location>
</feature>
<protein>
    <submittedName>
        <fullName evidence="3">Uncharacterized protein</fullName>
    </submittedName>
</protein>
<evidence type="ECO:0000256" key="1">
    <source>
        <dbReference type="SAM" id="Coils"/>
    </source>
</evidence>
<feature type="compositionally biased region" description="Low complexity" evidence="2">
    <location>
        <begin position="1"/>
        <end position="13"/>
    </location>
</feature>
<accession>A0AAV5A2M8</accession>
<reference evidence="3" key="1">
    <citation type="submission" date="2021-10" db="EMBL/GenBank/DDBJ databases">
        <title>De novo Genome Assembly of Clathrus columnatus (Basidiomycota, Fungi) Using Illumina and Nanopore Sequence Data.</title>
        <authorList>
            <person name="Ogiso-Tanaka E."/>
            <person name="Itagaki H."/>
            <person name="Hosoya T."/>
            <person name="Hosaka K."/>
        </authorList>
    </citation>
    <scope>NUCLEOTIDE SEQUENCE</scope>
    <source>
        <strain evidence="3">MO-923</strain>
    </source>
</reference>
<evidence type="ECO:0000313" key="4">
    <source>
        <dbReference type="Proteomes" id="UP001050691"/>
    </source>
</evidence>
<name>A0AAV5A2M8_9AGAM</name>
<dbReference type="AlphaFoldDB" id="A0AAV5A2M8"/>
<feature type="region of interest" description="Disordered" evidence="2">
    <location>
        <begin position="1"/>
        <end position="24"/>
    </location>
</feature>
<dbReference type="EMBL" id="BPWL01000002">
    <property type="protein sequence ID" value="GJJ07692.1"/>
    <property type="molecule type" value="Genomic_DNA"/>
</dbReference>
<sequence length="111" mass="13078">MPQRAPPGLHNILPPLPPPQSPETFEDVEYTRAVLSSQDMPGVNDIARTLKDWTEQQMKQMWQQIEQRIERMDQQIERMDQQISGMAQSIYIIGRYVERLEHRVTAMDEQE</sequence>
<organism evidence="3 4">
    <name type="scientific">Clathrus columnatus</name>
    <dbReference type="NCBI Taxonomy" id="1419009"/>
    <lineage>
        <taxon>Eukaryota</taxon>
        <taxon>Fungi</taxon>
        <taxon>Dikarya</taxon>
        <taxon>Basidiomycota</taxon>
        <taxon>Agaricomycotina</taxon>
        <taxon>Agaricomycetes</taxon>
        <taxon>Phallomycetidae</taxon>
        <taxon>Phallales</taxon>
        <taxon>Clathraceae</taxon>
        <taxon>Clathrus</taxon>
    </lineage>
</organism>
<gene>
    <name evidence="3" type="ORF">Clacol_001897</name>
</gene>
<keyword evidence="4" id="KW-1185">Reference proteome</keyword>